<keyword evidence="3" id="KW-1185">Reference proteome</keyword>
<sequence length="84" mass="9562">MVASMQQQMQQMQELQQTIAAQQLAAQREPTVPIGERNLPRNIPTTRSAIAPPPCQRADHEIKPGMINFVQRKVFRLQIRNSQA</sequence>
<evidence type="ECO:0000256" key="1">
    <source>
        <dbReference type="SAM" id="MobiDB-lite"/>
    </source>
</evidence>
<accession>A0ABQ7CU01</accession>
<comment type="caution">
    <text evidence="2">The sequence shown here is derived from an EMBL/GenBank/DDBJ whole genome shotgun (WGS) entry which is preliminary data.</text>
</comment>
<proteinExistence type="predicted"/>
<dbReference type="Proteomes" id="UP000266723">
    <property type="component" value="Unassembled WGS sequence"/>
</dbReference>
<name>A0ABQ7CU01_BRACR</name>
<evidence type="ECO:0000313" key="3">
    <source>
        <dbReference type="Proteomes" id="UP000266723"/>
    </source>
</evidence>
<gene>
    <name evidence="2" type="ORF">DY000_02013873</name>
</gene>
<organism evidence="2 3">
    <name type="scientific">Brassica cretica</name>
    <name type="common">Mustard</name>
    <dbReference type="NCBI Taxonomy" id="69181"/>
    <lineage>
        <taxon>Eukaryota</taxon>
        <taxon>Viridiplantae</taxon>
        <taxon>Streptophyta</taxon>
        <taxon>Embryophyta</taxon>
        <taxon>Tracheophyta</taxon>
        <taxon>Spermatophyta</taxon>
        <taxon>Magnoliopsida</taxon>
        <taxon>eudicotyledons</taxon>
        <taxon>Gunneridae</taxon>
        <taxon>Pentapetalae</taxon>
        <taxon>rosids</taxon>
        <taxon>malvids</taxon>
        <taxon>Brassicales</taxon>
        <taxon>Brassicaceae</taxon>
        <taxon>Brassiceae</taxon>
        <taxon>Brassica</taxon>
    </lineage>
</organism>
<reference evidence="2 3" key="1">
    <citation type="journal article" date="2020" name="BMC Genomics">
        <title>Intraspecific diversification of the crop wild relative Brassica cretica Lam. using demographic model selection.</title>
        <authorList>
            <person name="Kioukis A."/>
            <person name="Michalopoulou V.A."/>
            <person name="Briers L."/>
            <person name="Pirintsos S."/>
            <person name="Studholme D.J."/>
            <person name="Pavlidis P."/>
            <person name="Sarris P.F."/>
        </authorList>
    </citation>
    <scope>NUCLEOTIDE SEQUENCE [LARGE SCALE GENOMIC DNA]</scope>
    <source>
        <strain evidence="3">cv. PFS-1207/04</strain>
    </source>
</reference>
<feature type="region of interest" description="Disordered" evidence="1">
    <location>
        <begin position="22"/>
        <end position="55"/>
    </location>
</feature>
<evidence type="ECO:0000313" key="2">
    <source>
        <dbReference type="EMBL" id="KAF3562899.1"/>
    </source>
</evidence>
<dbReference type="EMBL" id="QGKV02000759">
    <property type="protein sequence ID" value="KAF3562899.1"/>
    <property type="molecule type" value="Genomic_DNA"/>
</dbReference>
<protein>
    <submittedName>
        <fullName evidence="2">Uncharacterized protein</fullName>
    </submittedName>
</protein>